<protein>
    <recommendedName>
        <fullName evidence="3">EGF-like domain-containing protein</fullName>
    </recommendedName>
</protein>
<evidence type="ECO:0000256" key="1">
    <source>
        <dbReference type="SAM" id="MobiDB-lite"/>
    </source>
</evidence>
<feature type="chain" id="PRO_5043834100" description="EGF-like domain-containing protein" evidence="2">
    <location>
        <begin position="17"/>
        <end position="473"/>
    </location>
</feature>
<keyword evidence="5" id="KW-1185">Reference proteome</keyword>
<feature type="region of interest" description="Disordered" evidence="1">
    <location>
        <begin position="199"/>
        <end position="233"/>
    </location>
</feature>
<evidence type="ECO:0000313" key="5">
    <source>
        <dbReference type="Proteomes" id="UP001431209"/>
    </source>
</evidence>
<feature type="compositionally biased region" description="Low complexity" evidence="1">
    <location>
        <begin position="398"/>
        <end position="422"/>
    </location>
</feature>
<dbReference type="SUPFAM" id="SSF57196">
    <property type="entry name" value="EGF/Laminin"/>
    <property type="match status" value="1"/>
</dbReference>
<gene>
    <name evidence="4" type="ORF">AKO1_012609</name>
</gene>
<feature type="domain" description="EGF-like" evidence="3">
    <location>
        <begin position="217"/>
        <end position="262"/>
    </location>
</feature>
<dbReference type="AlphaFoldDB" id="A0AAW2YUQ7"/>
<feature type="compositionally biased region" description="Polar residues" evidence="1">
    <location>
        <begin position="327"/>
        <end position="360"/>
    </location>
</feature>
<organism evidence="4 5">
    <name type="scientific">Acrasis kona</name>
    <dbReference type="NCBI Taxonomy" id="1008807"/>
    <lineage>
        <taxon>Eukaryota</taxon>
        <taxon>Discoba</taxon>
        <taxon>Heterolobosea</taxon>
        <taxon>Tetramitia</taxon>
        <taxon>Eutetramitia</taxon>
        <taxon>Acrasidae</taxon>
        <taxon>Acrasis</taxon>
    </lineage>
</organism>
<reference evidence="4 5" key="1">
    <citation type="submission" date="2024-03" db="EMBL/GenBank/DDBJ databases">
        <title>The Acrasis kona genome and developmental transcriptomes reveal deep origins of eukaryotic multicellular pathways.</title>
        <authorList>
            <person name="Sheikh S."/>
            <person name="Fu C.-J."/>
            <person name="Brown M.W."/>
            <person name="Baldauf S.L."/>
        </authorList>
    </citation>
    <scope>NUCLEOTIDE SEQUENCE [LARGE SCALE GENOMIC DNA]</scope>
    <source>
        <strain evidence="4 5">ATCC MYA-3509</strain>
    </source>
</reference>
<dbReference type="Gene3D" id="2.10.25.10">
    <property type="entry name" value="Laminin"/>
    <property type="match status" value="2"/>
</dbReference>
<dbReference type="SMART" id="SM00181">
    <property type="entry name" value="EGF"/>
    <property type="match status" value="2"/>
</dbReference>
<feature type="region of interest" description="Disordered" evidence="1">
    <location>
        <begin position="269"/>
        <end position="361"/>
    </location>
</feature>
<name>A0AAW2YUQ7_9EUKA</name>
<sequence length="473" mass="48058">MKTFITLCALIAVTFAASVDLLVAKDLLSNPANGGPRTYHNTDKYTISCCSASNPSYLFTAYNIASLAGKTVSSAILNVNVLSNNPPQRVSASDNSKNPNVQFYTATDFSETPTSNINEFPDFGTEITKVYLNNQAASSIDVTSFVKDAIAANKEFFNVAWNPSGGIGASVTVAAREANNRASFLTVVYSDSQSVESCDANLSGDNNASPARTVSQSCSNANLSGDNNASPARTEKVVCSGNGVCQGEVCKCNAGFKGAECQTPCIPSTSTAAPTSQPPVALTPKPTTTAPTTAAPSSIAPTTTAPTSQPPVGLTPKPTLPICGSENDVNLSGDNNASPARGIRSSSCSANLSGDNNASPARTVVCSGKGGCVNGKCVCNVGFKGENCEIQYCIPSESTKAPTTSAPTSTSPTTAAPTTQPPVGLTPRPTTSAPITKPPVQNESGEDNAREESGAASIVAGAAAVAAAAAALL</sequence>
<dbReference type="Proteomes" id="UP001431209">
    <property type="component" value="Unassembled WGS sequence"/>
</dbReference>
<dbReference type="Pfam" id="PF23106">
    <property type="entry name" value="EGF_Teneurin"/>
    <property type="match status" value="2"/>
</dbReference>
<feature type="domain" description="EGF-like" evidence="3">
    <location>
        <begin position="347"/>
        <end position="389"/>
    </location>
</feature>
<feature type="compositionally biased region" description="Polar residues" evidence="1">
    <location>
        <begin position="203"/>
        <end position="231"/>
    </location>
</feature>
<feature type="compositionally biased region" description="Low complexity" evidence="1">
    <location>
        <begin position="278"/>
        <end position="311"/>
    </location>
</feature>
<feature type="region of interest" description="Disordered" evidence="1">
    <location>
        <begin position="398"/>
        <end position="455"/>
    </location>
</feature>
<feature type="compositionally biased region" description="Polar residues" evidence="1">
    <location>
        <begin position="428"/>
        <end position="443"/>
    </location>
</feature>
<dbReference type="InterPro" id="IPR000742">
    <property type="entry name" value="EGF"/>
</dbReference>
<comment type="caution">
    <text evidence="4">The sequence shown here is derived from an EMBL/GenBank/DDBJ whole genome shotgun (WGS) entry which is preliminary data.</text>
</comment>
<accession>A0AAW2YUQ7</accession>
<evidence type="ECO:0000313" key="4">
    <source>
        <dbReference type="EMBL" id="KAL0481157.1"/>
    </source>
</evidence>
<evidence type="ECO:0000259" key="3">
    <source>
        <dbReference type="SMART" id="SM00181"/>
    </source>
</evidence>
<proteinExistence type="predicted"/>
<keyword evidence="2" id="KW-0732">Signal</keyword>
<feature type="signal peptide" evidence="2">
    <location>
        <begin position="1"/>
        <end position="16"/>
    </location>
</feature>
<dbReference type="EMBL" id="JAOPGA020000734">
    <property type="protein sequence ID" value="KAL0481157.1"/>
    <property type="molecule type" value="Genomic_DNA"/>
</dbReference>
<evidence type="ECO:0000256" key="2">
    <source>
        <dbReference type="SAM" id="SignalP"/>
    </source>
</evidence>